<feature type="signal peptide" evidence="18">
    <location>
        <begin position="1"/>
        <end position="28"/>
    </location>
</feature>
<evidence type="ECO:0000256" key="15">
    <source>
        <dbReference type="HAMAP-Rule" id="MF_01398"/>
    </source>
</evidence>
<gene>
    <name evidence="15 19" type="primary">atpF</name>
    <name evidence="19" type="ORF">EC9_40560</name>
</gene>
<evidence type="ECO:0000256" key="6">
    <source>
        <dbReference type="ARBA" id="ARBA00022781"/>
    </source>
</evidence>
<evidence type="ECO:0000256" key="18">
    <source>
        <dbReference type="SAM" id="SignalP"/>
    </source>
</evidence>
<comment type="function">
    <text evidence="12">Component of the F(0) channel, it forms part of the peripheral stalk, linking F(1) to F(0). The b'-subunit is a diverged and duplicated form of b found in plants and photosynthetic bacteria.</text>
</comment>
<evidence type="ECO:0000313" key="19">
    <source>
        <dbReference type="EMBL" id="QDS89855.1"/>
    </source>
</evidence>
<keyword evidence="3 15" id="KW-1003">Cell membrane</keyword>
<protein>
    <recommendedName>
        <fullName evidence="15">ATP synthase subunit b</fullName>
    </recommendedName>
    <alternativeName>
        <fullName evidence="15">ATP synthase F(0) sector subunit b</fullName>
    </alternativeName>
    <alternativeName>
        <fullName evidence="15">ATPase subunit I</fullName>
    </alternativeName>
    <alternativeName>
        <fullName evidence="15">F-type ATPase subunit b</fullName>
        <shortName evidence="15">F-ATPase subunit b</shortName>
    </alternativeName>
</protein>
<evidence type="ECO:0000256" key="2">
    <source>
        <dbReference type="ARBA" id="ARBA00022448"/>
    </source>
</evidence>
<name>A0A517M4Q7_9BACT</name>
<dbReference type="GO" id="GO:0005886">
    <property type="term" value="C:plasma membrane"/>
    <property type="evidence" value="ECO:0007669"/>
    <property type="project" value="UniProtKB-SubCell"/>
</dbReference>
<dbReference type="RefSeq" id="WP_145347796.1">
    <property type="nucleotide sequence ID" value="NZ_CP036261.1"/>
</dbReference>
<feature type="coiled-coil region" evidence="17">
    <location>
        <begin position="109"/>
        <end position="136"/>
    </location>
</feature>
<evidence type="ECO:0000256" key="12">
    <source>
        <dbReference type="ARBA" id="ARBA00025614"/>
    </source>
</evidence>
<evidence type="ECO:0000256" key="11">
    <source>
        <dbReference type="ARBA" id="ARBA00025198"/>
    </source>
</evidence>
<evidence type="ECO:0000256" key="10">
    <source>
        <dbReference type="ARBA" id="ARBA00023310"/>
    </source>
</evidence>
<keyword evidence="7 15" id="KW-1133">Transmembrane helix</keyword>
<reference evidence="19 20" key="1">
    <citation type="submission" date="2019-02" db="EMBL/GenBank/DDBJ databases">
        <title>Deep-cultivation of Planctomycetes and their phenomic and genomic characterization uncovers novel biology.</title>
        <authorList>
            <person name="Wiegand S."/>
            <person name="Jogler M."/>
            <person name="Boedeker C."/>
            <person name="Pinto D."/>
            <person name="Vollmers J."/>
            <person name="Rivas-Marin E."/>
            <person name="Kohn T."/>
            <person name="Peeters S.H."/>
            <person name="Heuer A."/>
            <person name="Rast P."/>
            <person name="Oberbeckmann S."/>
            <person name="Bunk B."/>
            <person name="Jeske O."/>
            <person name="Meyerdierks A."/>
            <person name="Storesund J.E."/>
            <person name="Kallscheuer N."/>
            <person name="Luecker S."/>
            <person name="Lage O.M."/>
            <person name="Pohl T."/>
            <person name="Merkel B.J."/>
            <person name="Hornburger P."/>
            <person name="Mueller R.-W."/>
            <person name="Bruemmer F."/>
            <person name="Labrenz M."/>
            <person name="Spormann A.M."/>
            <person name="Op den Camp H."/>
            <person name="Overmann J."/>
            <person name="Amann R."/>
            <person name="Jetten M.S.M."/>
            <person name="Mascher T."/>
            <person name="Medema M.H."/>
            <person name="Devos D.P."/>
            <person name="Kaster A.-K."/>
            <person name="Ovreas L."/>
            <person name="Rohde M."/>
            <person name="Galperin M.Y."/>
            <person name="Jogler C."/>
        </authorList>
    </citation>
    <scope>NUCLEOTIDE SEQUENCE [LARGE SCALE GENOMIC DNA]</scope>
    <source>
        <strain evidence="19 20">EC9</strain>
    </source>
</reference>
<dbReference type="KEGG" id="ruv:EC9_40560"/>
<organism evidence="19 20">
    <name type="scientific">Rosistilla ulvae</name>
    <dbReference type="NCBI Taxonomy" id="1930277"/>
    <lineage>
        <taxon>Bacteria</taxon>
        <taxon>Pseudomonadati</taxon>
        <taxon>Planctomycetota</taxon>
        <taxon>Planctomycetia</taxon>
        <taxon>Pirellulales</taxon>
        <taxon>Pirellulaceae</taxon>
        <taxon>Rosistilla</taxon>
    </lineage>
</organism>
<keyword evidence="18" id="KW-0732">Signal</keyword>
<dbReference type="AlphaFoldDB" id="A0A517M4Q7"/>
<dbReference type="GO" id="GO:0045259">
    <property type="term" value="C:proton-transporting ATP synthase complex"/>
    <property type="evidence" value="ECO:0007669"/>
    <property type="project" value="UniProtKB-KW"/>
</dbReference>
<evidence type="ECO:0000256" key="13">
    <source>
        <dbReference type="ARBA" id="ARBA00026054"/>
    </source>
</evidence>
<keyword evidence="17" id="KW-0175">Coiled coil</keyword>
<dbReference type="GO" id="GO:0046961">
    <property type="term" value="F:proton-transporting ATPase activity, rotational mechanism"/>
    <property type="evidence" value="ECO:0007669"/>
    <property type="project" value="TreeGrafter"/>
</dbReference>
<keyword evidence="6 15" id="KW-0375">Hydrogen ion transport</keyword>
<keyword evidence="8 15" id="KW-0406">Ion transport</keyword>
<evidence type="ECO:0000256" key="5">
    <source>
        <dbReference type="ARBA" id="ARBA00022692"/>
    </source>
</evidence>
<feature type="transmembrane region" description="Helical" evidence="15">
    <location>
        <begin position="65"/>
        <end position="84"/>
    </location>
</feature>
<evidence type="ECO:0000256" key="1">
    <source>
        <dbReference type="ARBA" id="ARBA00005513"/>
    </source>
</evidence>
<comment type="subcellular location">
    <subcellularLocation>
        <location evidence="15">Cell membrane</location>
        <topology evidence="15">Single-pass membrane protein</topology>
    </subcellularLocation>
    <subcellularLocation>
        <location evidence="14">Endomembrane system</location>
        <topology evidence="14">Single-pass membrane protein</topology>
    </subcellularLocation>
</comment>
<dbReference type="OrthoDB" id="274361at2"/>
<evidence type="ECO:0000256" key="14">
    <source>
        <dbReference type="ARBA" id="ARBA00037847"/>
    </source>
</evidence>
<comment type="function">
    <text evidence="11 15">F(1)F(0) ATP synthase produces ATP from ADP in the presence of a proton or sodium gradient. F-type ATPases consist of two structural domains, F(1) containing the extramembraneous catalytic core and F(0) containing the membrane proton channel, linked together by a central stalk and a peripheral stalk. During catalysis, ATP synthesis in the catalytic domain of F(1) is coupled via a rotary mechanism of the central stalk subunits to proton translocation.</text>
</comment>
<evidence type="ECO:0000256" key="7">
    <source>
        <dbReference type="ARBA" id="ARBA00022989"/>
    </source>
</evidence>
<evidence type="ECO:0000256" key="17">
    <source>
        <dbReference type="SAM" id="Coils"/>
    </source>
</evidence>
<dbReference type="NCBIfam" id="TIGR01144">
    <property type="entry name" value="ATP_synt_b"/>
    <property type="match status" value="1"/>
</dbReference>
<comment type="subunit">
    <text evidence="15">F-type ATPases have 2 components, F(1) - the catalytic core - and F(0) - the membrane proton channel. F(1) has five subunits: alpha(3), beta(3), gamma(1), delta(1), epsilon(1). F(0) has three main subunits: a(1), b(2) and c(10-14). The alpha and beta chains form an alternating ring which encloses part of the gamma chain. F(1) is attached to F(0) by a central stalk formed by the gamma and epsilon chains, while a peripheral stalk is formed by the delta and b chains.</text>
</comment>
<evidence type="ECO:0000256" key="9">
    <source>
        <dbReference type="ARBA" id="ARBA00023136"/>
    </source>
</evidence>
<dbReference type="HAMAP" id="MF_01398">
    <property type="entry name" value="ATP_synth_b_bprime"/>
    <property type="match status" value="1"/>
</dbReference>
<proteinExistence type="inferred from homology"/>
<dbReference type="Pfam" id="PF00430">
    <property type="entry name" value="ATP-synt_B"/>
    <property type="match status" value="1"/>
</dbReference>
<evidence type="ECO:0000256" key="16">
    <source>
        <dbReference type="RuleBase" id="RU003848"/>
    </source>
</evidence>
<dbReference type="InterPro" id="IPR050059">
    <property type="entry name" value="ATP_synthase_B_chain"/>
</dbReference>
<dbReference type="InterPro" id="IPR005864">
    <property type="entry name" value="ATP_synth_F0_bsu_bac"/>
</dbReference>
<comment type="subunit">
    <text evidence="13">F-type ATPases have 2 components, F(1) - the catalytic core - and F(0) - the membrane proton channel. F(1) has five subunits: alpha(3), beta(3), gamma(1), delta(1), epsilon(1). F(0) has four main subunits: a(1), b(2) and c(10-14). The alpha and beta chains form an alternating ring which encloses part of the gamma chain. F(1) is attached to F(0) by a central stalk formed by the gamma and epsilon chains, while a peripheral stalk is formed by the delta and b chains.</text>
</comment>
<evidence type="ECO:0000313" key="20">
    <source>
        <dbReference type="Proteomes" id="UP000319557"/>
    </source>
</evidence>
<dbReference type="GO" id="GO:0046933">
    <property type="term" value="F:proton-transporting ATP synthase activity, rotational mechanism"/>
    <property type="evidence" value="ECO:0007669"/>
    <property type="project" value="UniProtKB-UniRule"/>
</dbReference>
<dbReference type="CDD" id="cd06503">
    <property type="entry name" value="ATP-synt_Fo_b"/>
    <property type="match status" value="1"/>
</dbReference>
<comment type="similarity">
    <text evidence="1 15 16">Belongs to the ATPase B chain family.</text>
</comment>
<sequence length="218" mass="23643" precursor="true">MKLIRSSCLTALWLTLAMAIVAPAACQAADDHAAKAEAASDHETDGHEQGHAETPFLLKADPGAALWNLAIFAVVFLVLAKFIWPPILEGLQAREAKIHDDLTDAERARSTANAMLSEYQTKLDDAQTQVQSMLAEARRDAEQSKQGIIDEAKAEADRQRDRAVAEIQSAKTVAIGELASHSSAIALQLARQVVGRELNESDHADLIRKSLDNMPSQN</sequence>
<keyword evidence="5 15" id="KW-0812">Transmembrane</keyword>
<dbReference type="PANTHER" id="PTHR33445">
    <property type="entry name" value="ATP SYNTHASE SUBUNIT B', CHLOROPLASTIC"/>
    <property type="match status" value="1"/>
</dbReference>
<accession>A0A517M4Q7</accession>
<keyword evidence="20" id="KW-1185">Reference proteome</keyword>
<keyword evidence="10 15" id="KW-0066">ATP synthesis</keyword>
<evidence type="ECO:0000256" key="8">
    <source>
        <dbReference type="ARBA" id="ARBA00023065"/>
    </source>
</evidence>
<feature type="chain" id="PRO_5022198159" description="ATP synthase subunit b" evidence="18">
    <location>
        <begin position="29"/>
        <end position="218"/>
    </location>
</feature>
<dbReference type="EMBL" id="CP036261">
    <property type="protein sequence ID" value="QDS89855.1"/>
    <property type="molecule type" value="Genomic_DNA"/>
</dbReference>
<dbReference type="Proteomes" id="UP000319557">
    <property type="component" value="Chromosome"/>
</dbReference>
<keyword evidence="2 15" id="KW-0813">Transport</keyword>
<evidence type="ECO:0000256" key="4">
    <source>
        <dbReference type="ARBA" id="ARBA00022547"/>
    </source>
</evidence>
<keyword evidence="9 15" id="KW-0472">Membrane</keyword>
<dbReference type="InterPro" id="IPR002146">
    <property type="entry name" value="ATP_synth_b/b'su_bac/chlpt"/>
</dbReference>
<dbReference type="Gene3D" id="6.10.250.1580">
    <property type="match status" value="1"/>
</dbReference>
<evidence type="ECO:0000256" key="3">
    <source>
        <dbReference type="ARBA" id="ARBA00022475"/>
    </source>
</evidence>
<keyword evidence="4 15" id="KW-0138">CF(0)</keyword>
<dbReference type="PANTHER" id="PTHR33445:SF1">
    <property type="entry name" value="ATP SYNTHASE SUBUNIT B"/>
    <property type="match status" value="1"/>
</dbReference>
<dbReference type="GO" id="GO:0012505">
    <property type="term" value="C:endomembrane system"/>
    <property type="evidence" value="ECO:0007669"/>
    <property type="project" value="UniProtKB-SubCell"/>
</dbReference>